<dbReference type="Pfam" id="PF01300">
    <property type="entry name" value="Sua5_yciO_yrdC"/>
    <property type="match status" value="1"/>
</dbReference>
<keyword evidence="8" id="KW-0547">Nucleotide-binding</keyword>
<dbReference type="PANTHER" id="PTHR17490">
    <property type="entry name" value="SUA5"/>
    <property type="match status" value="1"/>
</dbReference>
<dbReference type="GO" id="GO:0003725">
    <property type="term" value="F:double-stranded RNA binding"/>
    <property type="evidence" value="ECO:0007669"/>
    <property type="project" value="InterPro"/>
</dbReference>
<dbReference type="EMBL" id="CP047224">
    <property type="protein sequence ID" value="QHD65281.1"/>
    <property type="molecule type" value="Genomic_DNA"/>
</dbReference>
<dbReference type="Gene3D" id="3.90.870.10">
    <property type="entry name" value="DHBP synthase"/>
    <property type="match status" value="1"/>
</dbReference>
<keyword evidence="9" id="KW-0067">ATP-binding</keyword>
<evidence type="ECO:0000256" key="11">
    <source>
        <dbReference type="ARBA" id="ARBA00048366"/>
    </source>
</evidence>
<accession>A0A6P1GBT2</accession>
<evidence type="ECO:0000256" key="7">
    <source>
        <dbReference type="ARBA" id="ARBA00022695"/>
    </source>
</evidence>
<name>A0A6P1GBT2_9RICK</name>
<comment type="subcellular location">
    <subcellularLocation>
        <location evidence="1">Cytoplasm</location>
    </subcellularLocation>
</comment>
<evidence type="ECO:0000256" key="8">
    <source>
        <dbReference type="ARBA" id="ARBA00022741"/>
    </source>
</evidence>
<dbReference type="NCBIfam" id="TIGR00057">
    <property type="entry name" value="L-threonylcarbamoyladenylate synthase"/>
    <property type="match status" value="1"/>
</dbReference>
<protein>
    <recommendedName>
        <fullName evidence="10">L-threonylcarbamoyladenylate synthase</fullName>
        <ecNumber evidence="3">2.7.7.87</ecNumber>
    </recommendedName>
    <alternativeName>
        <fullName evidence="10">L-threonylcarbamoyladenylate synthase</fullName>
    </alternativeName>
</protein>
<evidence type="ECO:0000256" key="5">
    <source>
        <dbReference type="ARBA" id="ARBA00022679"/>
    </source>
</evidence>
<dbReference type="InterPro" id="IPR017945">
    <property type="entry name" value="DHBP_synth_RibB-like_a/b_dom"/>
</dbReference>
<dbReference type="Proteomes" id="UP000464912">
    <property type="component" value="Chromosome"/>
</dbReference>
<gene>
    <name evidence="13" type="ORF">GP480_02355</name>
</gene>
<keyword evidence="14" id="KW-1185">Reference proteome</keyword>
<evidence type="ECO:0000256" key="4">
    <source>
        <dbReference type="ARBA" id="ARBA00022490"/>
    </source>
</evidence>
<dbReference type="InterPro" id="IPR050156">
    <property type="entry name" value="TC-AMP_synthase_SUA5"/>
</dbReference>
<dbReference type="GO" id="GO:0008033">
    <property type="term" value="P:tRNA processing"/>
    <property type="evidence" value="ECO:0007669"/>
    <property type="project" value="UniProtKB-KW"/>
</dbReference>
<dbReference type="GO" id="GO:0005524">
    <property type="term" value="F:ATP binding"/>
    <property type="evidence" value="ECO:0007669"/>
    <property type="project" value="UniProtKB-KW"/>
</dbReference>
<dbReference type="PANTHER" id="PTHR17490:SF16">
    <property type="entry name" value="THREONYLCARBAMOYL-AMP SYNTHASE"/>
    <property type="match status" value="1"/>
</dbReference>
<evidence type="ECO:0000256" key="2">
    <source>
        <dbReference type="ARBA" id="ARBA00007663"/>
    </source>
</evidence>
<keyword evidence="7" id="KW-0548">Nucleotidyltransferase</keyword>
<dbReference type="KEGG" id="nef:GP480_02355"/>
<dbReference type="SUPFAM" id="SSF55821">
    <property type="entry name" value="YrdC/RibB"/>
    <property type="match status" value="1"/>
</dbReference>
<keyword evidence="4" id="KW-0963">Cytoplasm</keyword>
<dbReference type="GO" id="GO:0061710">
    <property type="term" value="F:L-threonylcarbamoyladenylate synthase"/>
    <property type="evidence" value="ECO:0007669"/>
    <property type="project" value="UniProtKB-EC"/>
</dbReference>
<evidence type="ECO:0000313" key="13">
    <source>
        <dbReference type="EMBL" id="QHD65281.1"/>
    </source>
</evidence>
<dbReference type="EC" id="2.7.7.87" evidence="3"/>
<sequence length="195" mass="22111">MIFETVSFLRVGGIVIFPTETVYALACDASNYRAMLRIYDIKQRNIKKNLPVMVAGITHLEKFTLFNQSQASLIKECCPGPVTFIFRRKKSVHFRFRFPEKVAVRIPDSKVALKILRIFKRPVFATSVNLSGRPAVSNFTQIGNYIKKRVSHIICDNRGVKGIVSSIVDISGERPVLVRKGAFNIRFVGKSEFIE</sequence>
<evidence type="ECO:0000313" key="14">
    <source>
        <dbReference type="Proteomes" id="UP000464912"/>
    </source>
</evidence>
<dbReference type="GO" id="GO:0006450">
    <property type="term" value="P:regulation of translational fidelity"/>
    <property type="evidence" value="ECO:0007669"/>
    <property type="project" value="TreeGrafter"/>
</dbReference>
<dbReference type="InterPro" id="IPR006070">
    <property type="entry name" value="Sua5-like_dom"/>
</dbReference>
<dbReference type="PROSITE" id="PS51163">
    <property type="entry name" value="YRDC"/>
    <property type="match status" value="1"/>
</dbReference>
<proteinExistence type="inferred from homology"/>
<evidence type="ECO:0000259" key="12">
    <source>
        <dbReference type="PROSITE" id="PS51163"/>
    </source>
</evidence>
<feature type="domain" description="YrdC-like" evidence="12">
    <location>
        <begin position="1"/>
        <end position="183"/>
    </location>
</feature>
<evidence type="ECO:0000256" key="1">
    <source>
        <dbReference type="ARBA" id="ARBA00004496"/>
    </source>
</evidence>
<evidence type="ECO:0000256" key="10">
    <source>
        <dbReference type="ARBA" id="ARBA00029774"/>
    </source>
</evidence>
<dbReference type="RefSeq" id="WP_160095533.1">
    <property type="nucleotide sequence ID" value="NZ_CP047224.1"/>
</dbReference>
<dbReference type="AlphaFoldDB" id="A0A6P1GBT2"/>
<evidence type="ECO:0000256" key="3">
    <source>
        <dbReference type="ARBA" id="ARBA00012584"/>
    </source>
</evidence>
<keyword evidence="6" id="KW-0819">tRNA processing</keyword>
<organism evidence="13 14">
    <name type="scientific">Neorickettsia findlayensis</name>
    <dbReference type="NCBI Taxonomy" id="2686014"/>
    <lineage>
        <taxon>Bacteria</taxon>
        <taxon>Pseudomonadati</taxon>
        <taxon>Pseudomonadota</taxon>
        <taxon>Alphaproteobacteria</taxon>
        <taxon>Rickettsiales</taxon>
        <taxon>Anaplasmataceae</taxon>
        <taxon>Neorickettsia</taxon>
    </lineage>
</organism>
<reference evidence="13 14" key="2">
    <citation type="journal article" date="2020" name="MBio">
        <title>Isolation and Molecular Analysis of a Novel Neorickettsia Species That Causes Potomac Horse Fever.</title>
        <authorList>
            <person name="Teymournejad O."/>
            <person name="Lin M."/>
            <person name="Bekebrede H."/>
            <person name="Kamr A."/>
            <person name="Toribio R.E."/>
            <person name="Arroyo L.G."/>
            <person name="Baird J.D."/>
            <person name="Rikihisa Y."/>
        </authorList>
    </citation>
    <scope>NUCLEOTIDE SEQUENCE [LARGE SCALE GENOMIC DNA]</scope>
    <source>
        <strain evidence="13 14">Fin17</strain>
    </source>
</reference>
<dbReference type="GO" id="GO:0005737">
    <property type="term" value="C:cytoplasm"/>
    <property type="evidence" value="ECO:0007669"/>
    <property type="project" value="UniProtKB-SubCell"/>
</dbReference>
<keyword evidence="5" id="KW-0808">Transferase</keyword>
<evidence type="ECO:0000256" key="9">
    <source>
        <dbReference type="ARBA" id="ARBA00022840"/>
    </source>
</evidence>
<comment type="catalytic activity">
    <reaction evidence="11">
        <text>L-threonine + hydrogencarbonate + ATP = L-threonylcarbamoyladenylate + diphosphate + H2O</text>
        <dbReference type="Rhea" id="RHEA:36407"/>
        <dbReference type="ChEBI" id="CHEBI:15377"/>
        <dbReference type="ChEBI" id="CHEBI:17544"/>
        <dbReference type="ChEBI" id="CHEBI:30616"/>
        <dbReference type="ChEBI" id="CHEBI:33019"/>
        <dbReference type="ChEBI" id="CHEBI:57926"/>
        <dbReference type="ChEBI" id="CHEBI:73682"/>
        <dbReference type="EC" id="2.7.7.87"/>
    </reaction>
</comment>
<dbReference type="GO" id="GO:0000049">
    <property type="term" value="F:tRNA binding"/>
    <property type="evidence" value="ECO:0007669"/>
    <property type="project" value="TreeGrafter"/>
</dbReference>
<comment type="similarity">
    <text evidence="2">Belongs to the SUA5 family.</text>
</comment>
<evidence type="ECO:0000256" key="6">
    <source>
        <dbReference type="ARBA" id="ARBA00022694"/>
    </source>
</evidence>
<reference evidence="13 14" key="1">
    <citation type="journal article" date="2020" name="MBio">
        <title>Erratum for Teymournejad et al., 'Isolation and Molecular Analysis of a Novel Neorickettsia Species That Causes Potomac Horse Fever'.</title>
        <authorList>
            <person name="Teymournejad O."/>
            <person name="Lin M."/>
            <person name="Bekebrede H."/>
            <person name="Kamr A."/>
            <person name="Toribio R.E."/>
            <person name="Arroyo L.G."/>
            <person name="Baird J.D."/>
            <person name="Rikihisa Y."/>
        </authorList>
    </citation>
    <scope>NUCLEOTIDE SEQUENCE [LARGE SCALE GENOMIC DNA]</scope>
    <source>
        <strain evidence="13 14">Fin17</strain>
    </source>
</reference>